<dbReference type="SUPFAM" id="SSF51735">
    <property type="entry name" value="NAD(P)-binding Rossmann-fold domains"/>
    <property type="match status" value="1"/>
</dbReference>
<dbReference type="EMBL" id="CABFNP030000835">
    <property type="protein sequence ID" value="CAI6088511.1"/>
    <property type="molecule type" value="Genomic_DNA"/>
</dbReference>
<proteinExistence type="inferred from homology"/>
<dbReference type="GO" id="GO:0016491">
    <property type="term" value="F:oxidoreductase activity"/>
    <property type="evidence" value="ECO:0007669"/>
    <property type="project" value="UniProtKB-KW"/>
</dbReference>
<protein>
    <submittedName>
        <fullName evidence="3">Uncharacterized protein</fullName>
    </submittedName>
</protein>
<reference evidence="3" key="1">
    <citation type="submission" date="2023-01" db="EMBL/GenBank/DDBJ databases">
        <authorList>
            <person name="Piombo E."/>
        </authorList>
    </citation>
    <scope>NUCLEOTIDE SEQUENCE</scope>
</reference>
<keyword evidence="4" id="KW-1185">Reference proteome</keyword>
<dbReference type="Proteomes" id="UP001160390">
    <property type="component" value="Unassembled WGS sequence"/>
</dbReference>
<dbReference type="InterPro" id="IPR002347">
    <property type="entry name" value="SDR_fam"/>
</dbReference>
<name>A0AA35M0Z9_9HYPO</name>
<comment type="similarity">
    <text evidence="1">Belongs to the short-chain dehydrogenases/reductases (SDR) family.</text>
</comment>
<evidence type="ECO:0000256" key="2">
    <source>
        <dbReference type="ARBA" id="ARBA00023002"/>
    </source>
</evidence>
<sequence length="224" mass="23900">MSAKVVFISGASTGIVFETAKAFAYRSVEKGNEALERMRADSLDVSQVEVVQLDLASDESIKRAVDVVKTRQGRLDILINNAGAGVDNYFIQGKMSLRDCFNQAYDVNVSGSNVMTWEFVALLLNSSSPRILVVAGLSQMTAAAGSYFPTPPQPAGWSKNISFETIGVSPGTCATNLGGLGEEVMAAIGGMHPREGGERLLTVAEGNRDTDAGKILDKTCFLPW</sequence>
<dbReference type="Pfam" id="PF00106">
    <property type="entry name" value="adh_short"/>
    <property type="match status" value="1"/>
</dbReference>
<dbReference type="InterPro" id="IPR036291">
    <property type="entry name" value="NAD(P)-bd_dom_sf"/>
</dbReference>
<dbReference type="PANTHER" id="PTHR44169">
    <property type="entry name" value="NADPH-DEPENDENT 1-ACYLDIHYDROXYACETONE PHOSPHATE REDUCTASE"/>
    <property type="match status" value="1"/>
</dbReference>
<dbReference type="Gene3D" id="3.40.50.720">
    <property type="entry name" value="NAD(P)-binding Rossmann-like Domain"/>
    <property type="match status" value="1"/>
</dbReference>
<dbReference type="PRINTS" id="PR00081">
    <property type="entry name" value="GDHRDH"/>
</dbReference>
<evidence type="ECO:0000313" key="3">
    <source>
        <dbReference type="EMBL" id="CAI6088511.1"/>
    </source>
</evidence>
<keyword evidence="2" id="KW-0560">Oxidoreductase</keyword>
<organism evidence="3 4">
    <name type="scientific">Clonostachys chloroleuca</name>
    <dbReference type="NCBI Taxonomy" id="1926264"/>
    <lineage>
        <taxon>Eukaryota</taxon>
        <taxon>Fungi</taxon>
        <taxon>Dikarya</taxon>
        <taxon>Ascomycota</taxon>
        <taxon>Pezizomycotina</taxon>
        <taxon>Sordariomycetes</taxon>
        <taxon>Hypocreomycetidae</taxon>
        <taxon>Hypocreales</taxon>
        <taxon>Bionectriaceae</taxon>
        <taxon>Clonostachys</taxon>
    </lineage>
</organism>
<dbReference type="AlphaFoldDB" id="A0AA35M0Z9"/>
<evidence type="ECO:0000256" key="1">
    <source>
        <dbReference type="ARBA" id="ARBA00006484"/>
    </source>
</evidence>
<comment type="caution">
    <text evidence="3">The sequence shown here is derived from an EMBL/GenBank/DDBJ whole genome shotgun (WGS) entry which is preliminary data.</text>
</comment>
<evidence type="ECO:0000313" key="4">
    <source>
        <dbReference type="Proteomes" id="UP001160390"/>
    </source>
</evidence>
<accession>A0AA35M0Z9</accession>
<dbReference type="PANTHER" id="PTHR44169:SF6">
    <property type="entry name" value="NADPH-DEPENDENT 1-ACYLDIHYDROXYACETONE PHOSPHATE REDUCTASE"/>
    <property type="match status" value="1"/>
</dbReference>
<gene>
    <name evidence="3" type="ORF">CCHLO57077_00015294</name>
</gene>